<dbReference type="InterPro" id="IPR043135">
    <property type="entry name" value="Fur_C"/>
</dbReference>
<dbReference type="Pfam" id="PF01475">
    <property type="entry name" value="FUR"/>
    <property type="match status" value="1"/>
</dbReference>
<evidence type="ECO:0000256" key="3">
    <source>
        <dbReference type="ARBA" id="ARBA00022833"/>
    </source>
</evidence>
<proteinExistence type="inferred from homology"/>
<feature type="binding site" evidence="8">
    <location>
        <position position="72"/>
    </location>
    <ligand>
        <name>Fe cation</name>
        <dbReference type="ChEBI" id="CHEBI:24875"/>
    </ligand>
</feature>
<dbReference type="GO" id="GO:0000976">
    <property type="term" value="F:transcription cis-regulatory region binding"/>
    <property type="evidence" value="ECO:0007669"/>
    <property type="project" value="TreeGrafter"/>
</dbReference>
<keyword evidence="4" id="KW-0805">Transcription regulation</keyword>
<dbReference type="CDD" id="cd07153">
    <property type="entry name" value="Fur_like"/>
    <property type="match status" value="1"/>
</dbReference>
<feature type="binding site" evidence="7">
    <location>
        <position position="79"/>
    </location>
    <ligand>
        <name>Zn(2+)</name>
        <dbReference type="ChEBI" id="CHEBI:29105"/>
    </ligand>
</feature>
<comment type="similarity">
    <text evidence="1">Belongs to the Fur family.</text>
</comment>
<keyword evidence="3 7" id="KW-0862">Zinc</keyword>
<accession>A0A9D2Q718</accession>
<dbReference type="InterPro" id="IPR036390">
    <property type="entry name" value="WH_DNA-bd_sf"/>
</dbReference>
<dbReference type="GO" id="GO:0045892">
    <property type="term" value="P:negative regulation of DNA-templated transcription"/>
    <property type="evidence" value="ECO:0007669"/>
    <property type="project" value="TreeGrafter"/>
</dbReference>
<comment type="cofactor">
    <cofactor evidence="8">
        <name>Mn(2+)</name>
        <dbReference type="ChEBI" id="CHEBI:29035"/>
    </cofactor>
    <cofactor evidence="8">
        <name>Fe(2+)</name>
        <dbReference type="ChEBI" id="CHEBI:29033"/>
    </cofactor>
    <text evidence="8">Binds 1 Mn(2+) or Fe(2+) ion per subunit.</text>
</comment>
<comment type="cofactor">
    <cofactor evidence="7">
        <name>Zn(2+)</name>
        <dbReference type="ChEBI" id="CHEBI:29105"/>
    </cofactor>
    <text evidence="7">Binds 1 zinc ion per subunit.</text>
</comment>
<name>A0A9D2Q718_9FIRM</name>
<evidence type="ECO:0000313" key="9">
    <source>
        <dbReference type="EMBL" id="HJC72632.1"/>
    </source>
</evidence>
<feature type="binding site" evidence="7">
    <location>
        <position position="113"/>
    </location>
    <ligand>
        <name>Zn(2+)</name>
        <dbReference type="ChEBI" id="CHEBI:29105"/>
    </ligand>
</feature>
<dbReference type="Proteomes" id="UP000823918">
    <property type="component" value="Unassembled WGS sequence"/>
</dbReference>
<gene>
    <name evidence="9" type="ORF">H9698_07550</name>
</gene>
<evidence type="ECO:0000256" key="5">
    <source>
        <dbReference type="ARBA" id="ARBA00023125"/>
    </source>
</evidence>
<evidence type="ECO:0000256" key="6">
    <source>
        <dbReference type="ARBA" id="ARBA00023163"/>
    </source>
</evidence>
<sequence length="137" mass="15869">MKKYRVKIQEIIENSHSHLTAEEVFRLLRETFPQVVRATVYNNLNALCEAGLVRKVSVQGMPDRYDRIRRHDYLVCKACGRLVDLDLSDLTHQLQRQVSVPFLSYDLKLVYLCEQCQKKRNEGDGIESSPPVGPRSH</sequence>
<dbReference type="EMBL" id="DWWA01000037">
    <property type="protein sequence ID" value="HJC72632.1"/>
    <property type="molecule type" value="Genomic_DNA"/>
</dbReference>
<dbReference type="SUPFAM" id="SSF46785">
    <property type="entry name" value="Winged helix' DNA-binding domain"/>
    <property type="match status" value="1"/>
</dbReference>
<comment type="caution">
    <text evidence="9">The sequence shown here is derived from an EMBL/GenBank/DDBJ whole genome shotgun (WGS) entry which is preliminary data.</text>
</comment>
<evidence type="ECO:0000256" key="4">
    <source>
        <dbReference type="ARBA" id="ARBA00023015"/>
    </source>
</evidence>
<evidence type="ECO:0000256" key="1">
    <source>
        <dbReference type="ARBA" id="ARBA00007957"/>
    </source>
</evidence>
<evidence type="ECO:0000256" key="2">
    <source>
        <dbReference type="ARBA" id="ARBA00022491"/>
    </source>
</evidence>
<dbReference type="Gene3D" id="3.30.1490.190">
    <property type="match status" value="1"/>
</dbReference>
<dbReference type="InterPro" id="IPR002481">
    <property type="entry name" value="FUR"/>
</dbReference>
<dbReference type="InterPro" id="IPR036388">
    <property type="entry name" value="WH-like_DNA-bd_sf"/>
</dbReference>
<keyword evidence="6" id="KW-0804">Transcription</keyword>
<keyword evidence="2" id="KW-0678">Repressor</keyword>
<protein>
    <submittedName>
        <fullName evidence="9">Transcriptional repressor</fullName>
    </submittedName>
</protein>
<dbReference type="GO" id="GO:0003700">
    <property type="term" value="F:DNA-binding transcription factor activity"/>
    <property type="evidence" value="ECO:0007669"/>
    <property type="project" value="InterPro"/>
</dbReference>
<feature type="binding site" evidence="7">
    <location>
        <position position="116"/>
    </location>
    <ligand>
        <name>Zn(2+)</name>
        <dbReference type="ChEBI" id="CHEBI:29105"/>
    </ligand>
</feature>
<dbReference type="Gene3D" id="1.10.10.10">
    <property type="entry name" value="Winged helix-like DNA-binding domain superfamily/Winged helix DNA-binding domain"/>
    <property type="match status" value="1"/>
</dbReference>
<reference evidence="9" key="2">
    <citation type="submission" date="2021-04" db="EMBL/GenBank/DDBJ databases">
        <authorList>
            <person name="Gilroy R."/>
        </authorList>
    </citation>
    <scope>NUCLEOTIDE SEQUENCE</scope>
    <source>
        <strain evidence="9">5933</strain>
    </source>
</reference>
<dbReference type="PANTHER" id="PTHR33202">
    <property type="entry name" value="ZINC UPTAKE REGULATION PROTEIN"/>
    <property type="match status" value="1"/>
</dbReference>
<evidence type="ECO:0000256" key="8">
    <source>
        <dbReference type="PIRSR" id="PIRSR602481-2"/>
    </source>
</evidence>
<feature type="binding site" evidence="7">
    <location>
        <position position="76"/>
    </location>
    <ligand>
        <name>Zn(2+)</name>
        <dbReference type="ChEBI" id="CHEBI:29105"/>
    </ligand>
</feature>
<dbReference type="PANTHER" id="PTHR33202:SF7">
    <property type="entry name" value="FERRIC UPTAKE REGULATION PROTEIN"/>
    <property type="match status" value="1"/>
</dbReference>
<keyword evidence="8" id="KW-0408">Iron</keyword>
<organism evidence="9 10">
    <name type="scientific">Candidatus Ruthenibacterium merdavium</name>
    <dbReference type="NCBI Taxonomy" id="2838752"/>
    <lineage>
        <taxon>Bacteria</taxon>
        <taxon>Bacillati</taxon>
        <taxon>Bacillota</taxon>
        <taxon>Clostridia</taxon>
        <taxon>Eubacteriales</taxon>
        <taxon>Oscillospiraceae</taxon>
        <taxon>Ruthenibacterium</taxon>
    </lineage>
</organism>
<keyword evidence="7" id="KW-0479">Metal-binding</keyword>
<evidence type="ECO:0000313" key="10">
    <source>
        <dbReference type="Proteomes" id="UP000823918"/>
    </source>
</evidence>
<evidence type="ECO:0000256" key="7">
    <source>
        <dbReference type="PIRSR" id="PIRSR602481-1"/>
    </source>
</evidence>
<keyword evidence="5" id="KW-0238">DNA-binding</keyword>
<dbReference type="AlphaFoldDB" id="A0A9D2Q718"/>
<reference evidence="9" key="1">
    <citation type="journal article" date="2021" name="PeerJ">
        <title>Extensive microbial diversity within the chicken gut microbiome revealed by metagenomics and culture.</title>
        <authorList>
            <person name="Gilroy R."/>
            <person name="Ravi A."/>
            <person name="Getino M."/>
            <person name="Pursley I."/>
            <person name="Horton D.L."/>
            <person name="Alikhan N.F."/>
            <person name="Baker D."/>
            <person name="Gharbi K."/>
            <person name="Hall N."/>
            <person name="Watson M."/>
            <person name="Adriaenssens E.M."/>
            <person name="Foster-Nyarko E."/>
            <person name="Jarju S."/>
            <person name="Secka A."/>
            <person name="Antonio M."/>
            <person name="Oren A."/>
            <person name="Chaudhuri R.R."/>
            <person name="La Ragione R."/>
            <person name="Hildebrand F."/>
            <person name="Pallen M.J."/>
        </authorList>
    </citation>
    <scope>NUCLEOTIDE SEQUENCE</scope>
    <source>
        <strain evidence="9">5933</strain>
    </source>
</reference>
<dbReference type="GO" id="GO:0008270">
    <property type="term" value="F:zinc ion binding"/>
    <property type="evidence" value="ECO:0007669"/>
    <property type="project" value="TreeGrafter"/>
</dbReference>
<dbReference type="GO" id="GO:1900376">
    <property type="term" value="P:regulation of secondary metabolite biosynthetic process"/>
    <property type="evidence" value="ECO:0007669"/>
    <property type="project" value="TreeGrafter"/>
</dbReference>